<dbReference type="InParanoid" id="D0NJL2"/>
<evidence type="ECO:0000256" key="2">
    <source>
        <dbReference type="ARBA" id="ARBA00022670"/>
    </source>
</evidence>
<dbReference type="GO" id="GO:0008270">
    <property type="term" value="F:zinc ion binding"/>
    <property type="evidence" value="ECO:0007669"/>
    <property type="project" value="UniProtKB-KW"/>
</dbReference>
<dbReference type="SUPFAM" id="SSF54001">
    <property type="entry name" value="Cysteine proteinases"/>
    <property type="match status" value="1"/>
</dbReference>
<dbReference type="eggNOG" id="ENOG502SI7P">
    <property type="taxonomic scope" value="Eukaryota"/>
</dbReference>
<evidence type="ECO:0000313" key="7">
    <source>
        <dbReference type="EMBL" id="EEY59730.1"/>
    </source>
</evidence>
<keyword evidence="4" id="KW-0863">Zinc-finger</keyword>
<evidence type="ECO:0000259" key="6">
    <source>
        <dbReference type="PROSITE" id="PS50966"/>
    </source>
</evidence>
<dbReference type="PANTHER" id="PTHR31569:SF4">
    <property type="entry name" value="SWIM-TYPE DOMAIN-CONTAINING PROTEIN"/>
    <property type="match status" value="1"/>
</dbReference>
<evidence type="ECO:0000313" key="8">
    <source>
        <dbReference type="Proteomes" id="UP000006643"/>
    </source>
</evidence>
<reference evidence="8" key="1">
    <citation type="journal article" date="2009" name="Nature">
        <title>Genome sequence and analysis of the Irish potato famine pathogen Phytophthora infestans.</title>
        <authorList>
            <consortium name="The Broad Institute Genome Sequencing Platform"/>
            <person name="Haas B.J."/>
            <person name="Kamoun S."/>
            <person name="Zody M.C."/>
            <person name="Jiang R.H."/>
            <person name="Handsaker R.E."/>
            <person name="Cano L.M."/>
            <person name="Grabherr M."/>
            <person name="Kodira C.D."/>
            <person name="Raffaele S."/>
            <person name="Torto-Alalibo T."/>
            <person name="Bozkurt T.O."/>
            <person name="Ah-Fong A.M."/>
            <person name="Alvarado L."/>
            <person name="Anderson V.L."/>
            <person name="Armstrong M.R."/>
            <person name="Avrova A."/>
            <person name="Baxter L."/>
            <person name="Beynon J."/>
            <person name="Boevink P.C."/>
            <person name="Bollmann S.R."/>
            <person name="Bos J.I."/>
            <person name="Bulone V."/>
            <person name="Cai G."/>
            <person name="Cakir C."/>
            <person name="Carrington J.C."/>
            <person name="Chawner M."/>
            <person name="Conti L."/>
            <person name="Costanzo S."/>
            <person name="Ewan R."/>
            <person name="Fahlgren N."/>
            <person name="Fischbach M.A."/>
            <person name="Fugelstad J."/>
            <person name="Gilroy E.M."/>
            <person name="Gnerre S."/>
            <person name="Green P.J."/>
            <person name="Grenville-Briggs L.J."/>
            <person name="Griffith J."/>
            <person name="Grunwald N.J."/>
            <person name="Horn K."/>
            <person name="Horner N.R."/>
            <person name="Hu C.H."/>
            <person name="Huitema E."/>
            <person name="Jeong D.H."/>
            <person name="Jones A.M."/>
            <person name="Jones J.D."/>
            <person name="Jones R.W."/>
            <person name="Karlsson E.K."/>
            <person name="Kunjeti S.G."/>
            <person name="Lamour K."/>
            <person name="Liu Z."/>
            <person name="Ma L."/>
            <person name="Maclean D."/>
            <person name="Chibucos M.C."/>
            <person name="McDonald H."/>
            <person name="McWalters J."/>
            <person name="Meijer H.J."/>
            <person name="Morgan W."/>
            <person name="Morris P.F."/>
            <person name="Munro C.A."/>
            <person name="O'Neill K."/>
            <person name="Ospina-Giraldo M."/>
            <person name="Pinzon A."/>
            <person name="Pritchard L."/>
            <person name="Ramsahoye B."/>
            <person name="Ren Q."/>
            <person name="Restrepo S."/>
            <person name="Roy S."/>
            <person name="Sadanandom A."/>
            <person name="Savidor A."/>
            <person name="Schornack S."/>
            <person name="Schwartz D.C."/>
            <person name="Schumann U.D."/>
            <person name="Schwessinger B."/>
            <person name="Seyer L."/>
            <person name="Sharpe T."/>
            <person name="Silvar C."/>
            <person name="Song J."/>
            <person name="Studholme D.J."/>
            <person name="Sykes S."/>
            <person name="Thines M."/>
            <person name="van de Vondervoort P.J."/>
            <person name="Phuntumart V."/>
            <person name="Wawra S."/>
            <person name="Weide R."/>
            <person name="Win J."/>
            <person name="Young C."/>
            <person name="Zhou S."/>
            <person name="Fry W."/>
            <person name="Meyers B.C."/>
            <person name="van West P."/>
            <person name="Ristaino J."/>
            <person name="Govers F."/>
            <person name="Birch P.R."/>
            <person name="Whisson S.C."/>
            <person name="Judelson H.S."/>
            <person name="Nusbaum C."/>
        </authorList>
    </citation>
    <scope>NUCLEOTIDE SEQUENCE [LARGE SCALE GENOMIC DNA]</scope>
    <source>
        <strain evidence="8">T30-4</strain>
    </source>
</reference>
<name>D0NJL2_PHYIT</name>
<dbReference type="HOGENOM" id="CLU_005927_0_0_1"/>
<gene>
    <name evidence="7" type="ORF">PITG_12322</name>
</gene>
<dbReference type="GO" id="GO:0008234">
    <property type="term" value="F:cysteine-type peptidase activity"/>
    <property type="evidence" value="ECO:0007669"/>
    <property type="project" value="InterPro"/>
</dbReference>
<dbReference type="OrthoDB" id="96470at2759"/>
<dbReference type="Gene3D" id="3.40.395.10">
    <property type="entry name" value="Adenoviral Proteinase, Chain A"/>
    <property type="match status" value="1"/>
</dbReference>
<feature type="compositionally biased region" description="Basic and acidic residues" evidence="5">
    <location>
        <begin position="335"/>
        <end position="356"/>
    </location>
</feature>
<evidence type="ECO:0000256" key="1">
    <source>
        <dbReference type="ARBA" id="ARBA00005234"/>
    </source>
</evidence>
<dbReference type="Proteomes" id="UP000006643">
    <property type="component" value="Unassembled WGS sequence"/>
</dbReference>
<dbReference type="AlphaFoldDB" id="D0NJL2"/>
<dbReference type="InterPro" id="IPR052579">
    <property type="entry name" value="Zinc_finger_SWIM"/>
</dbReference>
<sequence length="592" mass="68078">MKLLRVIVVDKDMNEIRVLEANFPDARILICHFHVIKYLKEMRSKPEFGKISSDDASQIDAAVHKMVYAVSEETYNEARVSLKGICERCGMDRFFTYFEKNWHSSTELWVYYLRATLPHFNNHTNNRLESYFGKLKEGVDGSMSMAKCIKALVSFDRRKQTDYEYRLTRIGQFRNSNYDEELSTVLRFTTHYVAQQIELQYTVGLEKASIYNFKKDAINSSVITVCGRNKEHTLRTDDWICDCELAASMSLPCRHAIAYRRRTKVIGPVIPWNQIDESELAEIEDPAEFDDMLRFMMTQWRNVRQKKIAVEIPEHVKDNAAVVEEKQDSSNGDEFDIRSSDDNSFHSESPKPDDVKQTTNLPVSAVTIRLNPKARKVGAPKKMKKKIVAGERSDRKWYEAAEQGRKKAGDVTLLAVVDSLDRGQPGLCEQVMEEEVDTVMLPLNVENFHWCCVTVKVSSKRIYYYDPLNQATYKSTGKAVATHLKTSGLHEYDVIAQMNFIQFDGHSCGFYVCWQFIRQVLTGRHLEINDTSLKRRRFELFYYLLSGQLLSVVTESSADTTTNDNTEEKQPAPNASEDDNVDDVIPPTQPAQ</sequence>
<organism evidence="7 8">
    <name type="scientific">Phytophthora infestans (strain T30-4)</name>
    <name type="common">Potato late blight agent</name>
    <dbReference type="NCBI Taxonomy" id="403677"/>
    <lineage>
        <taxon>Eukaryota</taxon>
        <taxon>Sar</taxon>
        <taxon>Stramenopiles</taxon>
        <taxon>Oomycota</taxon>
        <taxon>Peronosporomycetes</taxon>
        <taxon>Peronosporales</taxon>
        <taxon>Peronosporaceae</taxon>
        <taxon>Phytophthora</taxon>
    </lineage>
</organism>
<keyword evidence="3" id="KW-0378">Hydrolase</keyword>
<evidence type="ECO:0000256" key="3">
    <source>
        <dbReference type="ARBA" id="ARBA00022801"/>
    </source>
</evidence>
<dbReference type="Pfam" id="PF02902">
    <property type="entry name" value="Peptidase_C48"/>
    <property type="match status" value="1"/>
</dbReference>
<evidence type="ECO:0000256" key="5">
    <source>
        <dbReference type="SAM" id="MobiDB-lite"/>
    </source>
</evidence>
<dbReference type="EMBL" id="DS028141">
    <property type="protein sequence ID" value="EEY59730.1"/>
    <property type="molecule type" value="Genomic_DNA"/>
</dbReference>
<keyword evidence="8" id="KW-1185">Reference proteome</keyword>
<keyword evidence="2 7" id="KW-0645">Protease</keyword>
<dbReference type="PANTHER" id="PTHR31569">
    <property type="entry name" value="SWIM-TYPE DOMAIN-CONTAINING PROTEIN"/>
    <property type="match status" value="1"/>
</dbReference>
<feature type="domain" description="SWIM-type" evidence="6">
    <location>
        <begin position="232"/>
        <end position="264"/>
    </location>
</feature>
<dbReference type="InterPro" id="IPR007527">
    <property type="entry name" value="Znf_SWIM"/>
</dbReference>
<accession>D0NJL2</accession>
<comment type="similarity">
    <text evidence="1">Belongs to the peptidase C48 family.</text>
</comment>
<dbReference type="OMA" id="XTHAGDE"/>
<keyword evidence="4" id="KW-0862">Zinc</keyword>
<protein>
    <submittedName>
        <fullName evidence="7">Cysteine protease family C48, putative</fullName>
    </submittedName>
</protein>
<dbReference type="VEuPathDB" id="FungiDB:PITG_12322"/>
<dbReference type="InterPro" id="IPR038765">
    <property type="entry name" value="Papain-like_cys_pep_sf"/>
</dbReference>
<evidence type="ECO:0000256" key="4">
    <source>
        <dbReference type="PROSITE-ProRule" id="PRU00325"/>
    </source>
</evidence>
<dbReference type="PROSITE" id="PS50966">
    <property type="entry name" value="ZF_SWIM"/>
    <property type="match status" value="1"/>
</dbReference>
<dbReference type="GO" id="GO:0006508">
    <property type="term" value="P:proteolysis"/>
    <property type="evidence" value="ECO:0007669"/>
    <property type="project" value="UniProtKB-KW"/>
</dbReference>
<dbReference type="STRING" id="403677.D0NJL2"/>
<keyword evidence="4" id="KW-0479">Metal-binding</keyword>
<feature type="region of interest" description="Disordered" evidence="5">
    <location>
        <begin position="556"/>
        <end position="592"/>
    </location>
</feature>
<dbReference type="KEGG" id="pif:PITG_12322"/>
<dbReference type="RefSeq" id="XP_002900923.1">
    <property type="nucleotide sequence ID" value="XM_002900877.1"/>
</dbReference>
<proteinExistence type="inferred from homology"/>
<dbReference type="InterPro" id="IPR003653">
    <property type="entry name" value="Peptidase_C48_C"/>
</dbReference>
<dbReference type="GeneID" id="9473394"/>
<feature type="region of interest" description="Disordered" evidence="5">
    <location>
        <begin position="323"/>
        <end position="359"/>
    </location>
</feature>